<dbReference type="EMBL" id="CAJNDS010002191">
    <property type="protein sequence ID" value="CAE7365854.1"/>
    <property type="molecule type" value="Genomic_DNA"/>
</dbReference>
<dbReference type="InterPro" id="IPR008979">
    <property type="entry name" value="Galactose-bd-like_sf"/>
</dbReference>
<gene>
    <name evidence="3" type="primary">TXNL1</name>
    <name evidence="3" type="ORF">SNAT2548_LOCUS19847</name>
</gene>
<evidence type="ECO:0000313" key="4">
    <source>
        <dbReference type="Proteomes" id="UP000604046"/>
    </source>
</evidence>
<keyword evidence="4" id="KW-1185">Reference proteome</keyword>
<dbReference type="OrthoDB" id="2121326at2759"/>
<dbReference type="PROSITE" id="PS51532">
    <property type="entry name" value="PITH"/>
    <property type="match status" value="1"/>
</dbReference>
<evidence type="ECO:0000259" key="2">
    <source>
        <dbReference type="PROSITE" id="PS51532"/>
    </source>
</evidence>
<dbReference type="Pfam" id="PF06201">
    <property type="entry name" value="PITH"/>
    <property type="match status" value="1"/>
</dbReference>
<name>A0A812PPW6_9DINO</name>
<dbReference type="PANTHER" id="PTHR12175">
    <property type="entry name" value="AD039 HT014 THIOREDOXIN FAMILY TRP26"/>
    <property type="match status" value="1"/>
</dbReference>
<dbReference type="PANTHER" id="PTHR12175:SF5">
    <property type="entry name" value="OS03G0795500 PROTEIN"/>
    <property type="match status" value="1"/>
</dbReference>
<dbReference type="SUPFAM" id="SSF49785">
    <property type="entry name" value="Galactose-binding domain-like"/>
    <property type="match status" value="1"/>
</dbReference>
<dbReference type="Proteomes" id="UP000604046">
    <property type="component" value="Unassembled WGS sequence"/>
</dbReference>
<comment type="similarity">
    <text evidence="1">Belongs to the PITHD1 family.</text>
</comment>
<dbReference type="AlphaFoldDB" id="A0A812PPW6"/>
<dbReference type="InterPro" id="IPR037047">
    <property type="entry name" value="PITH_dom_sf"/>
</dbReference>
<dbReference type="Gene3D" id="2.60.120.470">
    <property type="entry name" value="PITH domain"/>
    <property type="match status" value="1"/>
</dbReference>
<comment type="caution">
    <text evidence="3">The sequence shown here is derived from an EMBL/GenBank/DDBJ whole genome shotgun (WGS) entry which is preliminary data.</text>
</comment>
<dbReference type="GO" id="GO:0005737">
    <property type="term" value="C:cytoplasm"/>
    <property type="evidence" value="ECO:0007669"/>
    <property type="project" value="UniProtKB-ARBA"/>
</dbReference>
<accession>A0A812PPW6</accession>
<proteinExistence type="inferred from homology"/>
<dbReference type="InterPro" id="IPR010400">
    <property type="entry name" value="PITH_dom"/>
</dbReference>
<evidence type="ECO:0000256" key="1">
    <source>
        <dbReference type="ARBA" id="ARBA00025788"/>
    </source>
</evidence>
<reference evidence="3" key="1">
    <citation type="submission" date="2021-02" db="EMBL/GenBank/DDBJ databases">
        <authorList>
            <person name="Dougan E. K."/>
            <person name="Rhodes N."/>
            <person name="Thang M."/>
            <person name="Chan C."/>
        </authorList>
    </citation>
    <scope>NUCLEOTIDE SEQUENCE</scope>
</reference>
<organism evidence="3 4">
    <name type="scientific">Symbiodinium natans</name>
    <dbReference type="NCBI Taxonomy" id="878477"/>
    <lineage>
        <taxon>Eukaryota</taxon>
        <taxon>Sar</taxon>
        <taxon>Alveolata</taxon>
        <taxon>Dinophyceae</taxon>
        <taxon>Suessiales</taxon>
        <taxon>Symbiodiniaceae</taxon>
        <taxon>Symbiodinium</taxon>
    </lineage>
</organism>
<evidence type="ECO:0000313" key="3">
    <source>
        <dbReference type="EMBL" id="CAE7365854.1"/>
    </source>
</evidence>
<feature type="domain" description="PITH" evidence="2">
    <location>
        <begin position="1"/>
        <end position="163"/>
    </location>
</feature>
<protein>
    <submittedName>
        <fullName evidence="3">TXNL1 protein</fullName>
    </submittedName>
</protein>
<dbReference type="InterPro" id="IPR045099">
    <property type="entry name" value="PITH1-like"/>
</dbReference>
<sequence>MASLDEFVEKGQLECLNEDKANPVLNVLDPSPDTALSSDENVDHQLLLKVQFRVPVKLQSVRILGSSEDGTAPQTVKLFLDKVNMGFDDADEEPVQELQLGPENVDGGEVCQLRFVKFQNVSSLQIFFQENFGAPVTRIFWGMGEDERHKRLQQSFEQSTCRRGILRDLNFSKRQVSALTHNSPLLSG</sequence>